<organism evidence="2 5">
    <name type="scientific">Cannabis sativa</name>
    <name type="common">Hemp</name>
    <name type="synonym">Marijuana</name>
    <dbReference type="NCBI Taxonomy" id="3483"/>
    <lineage>
        <taxon>Eukaryota</taxon>
        <taxon>Viridiplantae</taxon>
        <taxon>Streptophyta</taxon>
        <taxon>Embryophyta</taxon>
        <taxon>Tracheophyta</taxon>
        <taxon>Spermatophyta</taxon>
        <taxon>Magnoliopsida</taxon>
        <taxon>eudicotyledons</taxon>
        <taxon>Gunneridae</taxon>
        <taxon>Pentapetalae</taxon>
        <taxon>rosids</taxon>
        <taxon>fabids</taxon>
        <taxon>Rosales</taxon>
        <taxon>Cannabaceae</taxon>
        <taxon>Cannabis</taxon>
    </lineage>
</organism>
<comment type="caution">
    <text evidence="2">The sequence shown here is derived from an EMBL/GenBank/DDBJ whole genome shotgun (WGS) entry which is preliminary data.</text>
</comment>
<dbReference type="InterPro" id="IPR054290">
    <property type="entry name" value="DUF7026"/>
</dbReference>
<dbReference type="AlphaFoldDB" id="A0A7J6EBU4"/>
<evidence type="ECO:0000259" key="1">
    <source>
        <dbReference type="Pfam" id="PF22950"/>
    </source>
</evidence>
<dbReference type="Proteomes" id="UP000583929">
    <property type="component" value="Unassembled WGS sequence"/>
</dbReference>
<reference evidence="4 5" key="1">
    <citation type="journal article" date="2020" name="bioRxiv">
        <title>Sequence and annotation of 42 cannabis genomes reveals extensive copy number variation in cannabinoid synthesis and pathogen resistance genes.</title>
        <authorList>
            <person name="Mckernan K.J."/>
            <person name="Helbert Y."/>
            <person name="Kane L.T."/>
            <person name="Ebling H."/>
            <person name="Zhang L."/>
            <person name="Liu B."/>
            <person name="Eaton Z."/>
            <person name="Mclaughlin S."/>
            <person name="Kingan S."/>
            <person name="Baybayan P."/>
            <person name="Concepcion G."/>
            <person name="Jordan M."/>
            <person name="Riva A."/>
            <person name="Barbazuk W."/>
            <person name="Harkins T."/>
        </authorList>
    </citation>
    <scope>NUCLEOTIDE SEQUENCE [LARGE SCALE GENOMIC DNA]</scope>
    <source>
        <strain evidence="4 5">cv. Jamaican Lion 4</strain>
        <strain evidence="2">Father</strain>
        <strain evidence="3">Mother</strain>
        <tissue evidence="2">Leaf</tissue>
    </source>
</reference>
<evidence type="ECO:0000313" key="4">
    <source>
        <dbReference type="Proteomes" id="UP000525078"/>
    </source>
</evidence>
<sequence>MALRVHLTPKIPTFRPPSPSPTLNFYLSPSVITFSSNRTKTLIKCTSSDLSSGESDSESELALNLAREVEKMNNLLVQRAEAMEKSRGLLFKEVCQYLSMDSDEVGSHWRKMEEEDKWVLVKRFVSDWGVNFHPLSAKSIKELIEEHLTAIEDDYQQNNSLKSSSSSSLFPSLKKFMWFSQE</sequence>
<accession>A0A7J6EBU4</accession>
<feature type="domain" description="DUF7026" evidence="1">
    <location>
        <begin position="79"/>
        <end position="128"/>
    </location>
</feature>
<evidence type="ECO:0000313" key="5">
    <source>
        <dbReference type="Proteomes" id="UP000583929"/>
    </source>
</evidence>
<gene>
    <name evidence="3" type="ORF">F8388_011960</name>
    <name evidence="2" type="ORF">G4B88_024972</name>
</gene>
<dbReference type="EMBL" id="JAATIP010000063">
    <property type="protein sequence ID" value="KAF4381038.1"/>
    <property type="molecule type" value="Genomic_DNA"/>
</dbReference>
<dbReference type="Proteomes" id="UP000525078">
    <property type="component" value="Unassembled WGS sequence"/>
</dbReference>
<evidence type="ECO:0000313" key="2">
    <source>
        <dbReference type="EMBL" id="KAF4355802.1"/>
    </source>
</evidence>
<proteinExistence type="predicted"/>
<name>A0A7J6EBU4_CANSA</name>
<evidence type="ECO:0000313" key="3">
    <source>
        <dbReference type="EMBL" id="KAF4381038.1"/>
    </source>
</evidence>
<dbReference type="Pfam" id="PF22950">
    <property type="entry name" value="DUF7026"/>
    <property type="match status" value="1"/>
</dbReference>
<dbReference type="EMBL" id="JAATIQ010000443">
    <property type="protein sequence ID" value="KAF4355802.1"/>
    <property type="molecule type" value="Genomic_DNA"/>
</dbReference>
<keyword evidence="5" id="KW-1185">Reference proteome</keyword>
<protein>
    <recommendedName>
        <fullName evidence="1">DUF7026 domain-containing protein</fullName>
    </recommendedName>
</protein>